<gene>
    <name evidence="1" type="ORF">KC19_10G132300</name>
</gene>
<organism evidence="1 2">
    <name type="scientific">Ceratodon purpureus</name>
    <name type="common">Fire moss</name>
    <name type="synonym">Dicranum purpureum</name>
    <dbReference type="NCBI Taxonomy" id="3225"/>
    <lineage>
        <taxon>Eukaryota</taxon>
        <taxon>Viridiplantae</taxon>
        <taxon>Streptophyta</taxon>
        <taxon>Embryophyta</taxon>
        <taxon>Bryophyta</taxon>
        <taxon>Bryophytina</taxon>
        <taxon>Bryopsida</taxon>
        <taxon>Dicranidae</taxon>
        <taxon>Pseudoditrichales</taxon>
        <taxon>Ditrichaceae</taxon>
        <taxon>Ceratodon</taxon>
    </lineage>
</organism>
<protein>
    <submittedName>
        <fullName evidence="1">Uncharacterized protein</fullName>
    </submittedName>
</protein>
<name>A0A8T0GMT4_CERPU</name>
<reference evidence="1" key="1">
    <citation type="submission" date="2020-06" db="EMBL/GenBank/DDBJ databases">
        <title>WGS assembly of Ceratodon purpureus strain R40.</title>
        <authorList>
            <person name="Carey S.B."/>
            <person name="Jenkins J."/>
            <person name="Shu S."/>
            <person name="Lovell J.T."/>
            <person name="Sreedasyam A."/>
            <person name="Maumus F."/>
            <person name="Tiley G.P."/>
            <person name="Fernandez-Pozo N."/>
            <person name="Barry K."/>
            <person name="Chen C."/>
            <person name="Wang M."/>
            <person name="Lipzen A."/>
            <person name="Daum C."/>
            <person name="Saski C.A."/>
            <person name="Payton A.C."/>
            <person name="Mcbreen J.C."/>
            <person name="Conrad R.E."/>
            <person name="Kollar L.M."/>
            <person name="Olsson S."/>
            <person name="Huttunen S."/>
            <person name="Landis J.B."/>
            <person name="Wickett N.J."/>
            <person name="Johnson M.G."/>
            <person name="Rensing S.A."/>
            <person name="Grimwood J."/>
            <person name="Schmutz J."/>
            <person name="Mcdaniel S.F."/>
        </authorList>
    </citation>
    <scope>NUCLEOTIDE SEQUENCE</scope>
    <source>
        <strain evidence="1">R40</strain>
    </source>
</reference>
<accession>A0A8T0GMT4</accession>
<dbReference type="Proteomes" id="UP000822688">
    <property type="component" value="Chromosome 10"/>
</dbReference>
<dbReference type="AlphaFoldDB" id="A0A8T0GMT4"/>
<proteinExistence type="predicted"/>
<comment type="caution">
    <text evidence="1">The sequence shown here is derived from an EMBL/GenBank/DDBJ whole genome shotgun (WGS) entry which is preliminary data.</text>
</comment>
<dbReference type="EMBL" id="CM026431">
    <property type="protein sequence ID" value="KAG0559825.1"/>
    <property type="molecule type" value="Genomic_DNA"/>
</dbReference>
<sequence length="136" mass="15778">MGFYDFGFWDQALQDLAMKPFCYSPPTELKMSFVGKGCIRTNSSNQVVFMDSFCNPNLSGEDSDHLDRSMRLECVQIIRSMIQKVSMRMLSINIENSLSFLPRDDNFIIRNKSWIRFFMKSEEVVCRTSCIQVNAT</sequence>
<keyword evidence="2" id="KW-1185">Reference proteome</keyword>
<evidence type="ECO:0000313" key="1">
    <source>
        <dbReference type="EMBL" id="KAG0559825.1"/>
    </source>
</evidence>
<evidence type="ECO:0000313" key="2">
    <source>
        <dbReference type="Proteomes" id="UP000822688"/>
    </source>
</evidence>